<dbReference type="Gene3D" id="3.30.530.20">
    <property type="match status" value="1"/>
</dbReference>
<evidence type="ECO:0000313" key="1">
    <source>
        <dbReference type="EMBL" id="MCP2162456.1"/>
    </source>
</evidence>
<dbReference type="CDD" id="cd07812">
    <property type="entry name" value="SRPBCC"/>
    <property type="match status" value="1"/>
</dbReference>
<gene>
    <name evidence="1" type="ORF">LX12_003664</name>
</gene>
<dbReference type="Pfam" id="PF10604">
    <property type="entry name" value="Polyketide_cyc2"/>
    <property type="match status" value="1"/>
</dbReference>
<organism evidence="1 2">
    <name type="scientific">Williamsia serinedens</name>
    <dbReference type="NCBI Taxonomy" id="391736"/>
    <lineage>
        <taxon>Bacteria</taxon>
        <taxon>Bacillati</taxon>
        <taxon>Actinomycetota</taxon>
        <taxon>Actinomycetes</taxon>
        <taxon>Mycobacteriales</taxon>
        <taxon>Nocardiaceae</taxon>
        <taxon>Williamsia</taxon>
    </lineage>
</organism>
<proteinExistence type="predicted"/>
<reference evidence="1 2" key="1">
    <citation type="submission" date="2022-06" db="EMBL/GenBank/DDBJ databases">
        <title>Genomic Encyclopedia of Archaeal and Bacterial Type Strains, Phase II (KMG-II): from individual species to whole genera.</title>
        <authorList>
            <person name="Goeker M."/>
        </authorList>
    </citation>
    <scope>NUCLEOTIDE SEQUENCE [LARGE SCALE GENOMIC DNA]</scope>
    <source>
        <strain evidence="1 2">DSM 45037</strain>
    </source>
</reference>
<dbReference type="Proteomes" id="UP001205740">
    <property type="component" value="Unassembled WGS sequence"/>
</dbReference>
<comment type="caution">
    <text evidence="1">The sequence shown here is derived from an EMBL/GenBank/DDBJ whole genome shotgun (WGS) entry which is preliminary data.</text>
</comment>
<dbReference type="InterPro" id="IPR019587">
    <property type="entry name" value="Polyketide_cyclase/dehydratase"/>
</dbReference>
<keyword evidence="2" id="KW-1185">Reference proteome</keyword>
<sequence>MPAVTYETSATPAQVWSVLSNGWLYSSWVVGTSRIRDVDPEWPRAGARIHHSVGAWPVLLDDETRSLESSAGHLELSAHAWPFGSARIALTVEKTDGGSRLVMDEHAETPPFAWAPDEVQRIAMAPRLRECLHRLALLAENGAG</sequence>
<dbReference type="EMBL" id="JAMTCG010000007">
    <property type="protein sequence ID" value="MCP2162456.1"/>
    <property type="molecule type" value="Genomic_DNA"/>
</dbReference>
<dbReference type="SUPFAM" id="SSF55961">
    <property type="entry name" value="Bet v1-like"/>
    <property type="match status" value="1"/>
</dbReference>
<accession>A0ABT1H5D1</accession>
<name>A0ABT1H5D1_9NOCA</name>
<dbReference type="RefSeq" id="WP_253656033.1">
    <property type="nucleotide sequence ID" value="NZ_BAAAOE010000002.1"/>
</dbReference>
<dbReference type="InterPro" id="IPR023393">
    <property type="entry name" value="START-like_dom_sf"/>
</dbReference>
<evidence type="ECO:0000313" key="2">
    <source>
        <dbReference type="Proteomes" id="UP001205740"/>
    </source>
</evidence>
<protein>
    <submittedName>
        <fullName evidence="1">Polyketide cyclase / dehydrase and lipid transport</fullName>
    </submittedName>
</protein>